<feature type="compositionally biased region" description="Low complexity" evidence="1">
    <location>
        <begin position="822"/>
        <end position="835"/>
    </location>
</feature>
<feature type="compositionally biased region" description="Polar residues" evidence="1">
    <location>
        <begin position="380"/>
        <end position="397"/>
    </location>
</feature>
<proteinExistence type="predicted"/>
<protein>
    <submittedName>
        <fullName evidence="2">Uncharacterized protein</fullName>
    </submittedName>
</protein>
<evidence type="ECO:0000313" key="2">
    <source>
        <dbReference type="EMBL" id="KAJ3611456.1"/>
    </source>
</evidence>
<feature type="region of interest" description="Disordered" evidence="1">
    <location>
        <begin position="1210"/>
        <end position="1262"/>
    </location>
</feature>
<gene>
    <name evidence="2" type="ORF">NHX12_021471</name>
</gene>
<feature type="compositionally biased region" description="Basic and acidic residues" evidence="1">
    <location>
        <begin position="1142"/>
        <end position="1152"/>
    </location>
</feature>
<feature type="region of interest" description="Disordered" evidence="1">
    <location>
        <begin position="798"/>
        <end position="817"/>
    </location>
</feature>
<organism evidence="2 3">
    <name type="scientific">Muraenolepis orangiensis</name>
    <name type="common">Patagonian moray cod</name>
    <dbReference type="NCBI Taxonomy" id="630683"/>
    <lineage>
        <taxon>Eukaryota</taxon>
        <taxon>Metazoa</taxon>
        <taxon>Chordata</taxon>
        <taxon>Craniata</taxon>
        <taxon>Vertebrata</taxon>
        <taxon>Euteleostomi</taxon>
        <taxon>Actinopterygii</taxon>
        <taxon>Neopterygii</taxon>
        <taxon>Teleostei</taxon>
        <taxon>Neoteleostei</taxon>
        <taxon>Acanthomorphata</taxon>
        <taxon>Zeiogadaria</taxon>
        <taxon>Gadariae</taxon>
        <taxon>Gadiformes</taxon>
        <taxon>Muraenolepidoidei</taxon>
        <taxon>Muraenolepididae</taxon>
        <taxon>Muraenolepis</taxon>
    </lineage>
</organism>
<dbReference type="Proteomes" id="UP001148018">
    <property type="component" value="Unassembled WGS sequence"/>
</dbReference>
<dbReference type="EMBL" id="JANIIK010000037">
    <property type="protein sequence ID" value="KAJ3611456.1"/>
    <property type="molecule type" value="Genomic_DNA"/>
</dbReference>
<keyword evidence="3" id="KW-1185">Reference proteome</keyword>
<feature type="compositionally biased region" description="Low complexity" evidence="1">
    <location>
        <begin position="398"/>
        <end position="411"/>
    </location>
</feature>
<feature type="compositionally biased region" description="Polar residues" evidence="1">
    <location>
        <begin position="708"/>
        <end position="727"/>
    </location>
</feature>
<sequence length="1283" mass="132796">MSFTQTPHSPPSPGTGHALPSPTQQSAGQGSPVNPPSSPTVQIAEDQLGLTEAEAAYGSPAHSHYSGTSHSPTQPGSVSAELCSVETKHSPAPQELSQDITAPTQLCCSPTNLNIAQLDLSAQCSLVISAPSSPVPSSPEHRSTAEPTLDEQSRPGPSVSPRPSPPSPTLCQAEQEISTLDQGSLSPPYCSPTLPLRTLAVRAPLSAPCSPSRSPLRHTHCTRSQPASPTQISAPLSTEQTSSAELNAEAPSGVKVSPSRENQTLDTGSNLADLTPALDPPSASSPLRSPTPSPVSLEDSGVRPTPALPTSENLDQPGITSERPNNQASSTESGEMVHILTPASPASQSSHVSPSHVSAYASPSHASEMSAAPSPASISLDQDSPAASTVHMSPTHQASASSLKKSKSPSPFTATQDEQIEMPVATSCHSDSVQGSLIHGSSPQASPVHSTSPCVSPIRGEANVGTAYLSCSGGSPSHSQASPSSLLLVSATESIPVGRLKHVQVSCSSLHADQEAAIATPASASPVSADAYLVHSHPSDISPVSVSHLHSQTQVSPVNASCAGITTSPSAHRASSSHVCLPHDSPAHTHETPTSPTHAADENGDPCAAPQPSPPQAIEPCTGSPVRSEESSASRLCSPTPGGDLAPSPLHTCEPCRSPVHTAAPPSPLQVPPTFVQSTDCLGHRSSKPASPSHDSDSVESLRPMSSPPTQETTCTQDLTAETSSPRESPVSPLHSAAACYTSPIHASSPASTPIHASPDGAGSARSTPIHASLAGTSSPLQSSPARTMPPQTNSIYASADQERSSQSSPVNVASPVDVVSPASSSVQASPVRSSLAHPSPVHASPVHESCSQSSSIHVSSAHVGSPNASPPQSSSVCVSPSLARSTHTCPVHSISSPASPTVSSATHCTAAVLGSRAEGDVDVNGISSSVDKPIGHQKSPLQHRITNSQHGSPTSSPTHSTNTQTAAKASLSPGPTRSHPGLLSPQRDQHSEPSLDDTKATEEMKEEQHDVQTEMEPEEQKGELRVELEQENQLDGVVLRQRPEAEDMEKEEPPQRFQEEEEDEPSSSAEEDCPTAVFPLEDLLTMAGSTDQQEAEPEAAVEESPPPGVVAVDLKEGRAEISPSPADIAVASDSHQTQGDCSERGPEEHTSAESLCPETPGPRPSDDLSIRLTMSPFSTEPLVSTSNASLLPTTVVPLTLKIGMGKPAITKRKFSPGRPRVRQGTWWSNRRAVSPPSSSQDSTGEGGWSSPKQRPSDSPLWSMKVVIETHPNPDWLSVCGRH</sequence>
<feature type="compositionally biased region" description="Low complexity" evidence="1">
    <location>
        <begin position="949"/>
        <end position="966"/>
    </location>
</feature>
<feature type="compositionally biased region" description="Polar residues" evidence="1">
    <location>
        <begin position="169"/>
        <end position="185"/>
    </location>
</feature>
<feature type="compositionally biased region" description="Acidic residues" evidence="1">
    <location>
        <begin position="1060"/>
        <end position="1074"/>
    </location>
</feature>
<feature type="compositionally biased region" description="Low complexity" evidence="1">
    <location>
        <begin position="274"/>
        <end position="297"/>
    </location>
</feature>
<feature type="region of interest" description="Disordered" evidence="1">
    <location>
        <begin position="1088"/>
        <end position="1171"/>
    </location>
</feature>
<comment type="caution">
    <text evidence="2">The sequence shown here is derived from an EMBL/GenBank/DDBJ whole genome shotgun (WGS) entry which is preliminary data.</text>
</comment>
<feature type="compositionally biased region" description="Low complexity" evidence="1">
    <location>
        <begin position="808"/>
        <end position="817"/>
    </location>
</feature>
<feature type="compositionally biased region" description="Polar residues" evidence="1">
    <location>
        <begin position="775"/>
        <end position="793"/>
    </location>
</feature>
<feature type="region of interest" description="Disordered" evidence="1">
    <location>
        <begin position="131"/>
        <end position="193"/>
    </location>
</feature>
<feature type="compositionally biased region" description="Basic and acidic residues" evidence="1">
    <location>
        <begin position="1042"/>
        <end position="1059"/>
    </location>
</feature>
<feature type="compositionally biased region" description="Basic and acidic residues" evidence="1">
    <location>
        <begin position="988"/>
        <end position="1029"/>
    </location>
</feature>
<feature type="region of interest" description="Disordered" evidence="1">
    <location>
        <begin position="205"/>
        <end position="454"/>
    </location>
</feature>
<dbReference type="OrthoDB" id="308383at2759"/>
<feature type="compositionally biased region" description="Low complexity" evidence="1">
    <location>
        <begin position="847"/>
        <end position="880"/>
    </location>
</feature>
<feature type="compositionally biased region" description="Low complexity" evidence="1">
    <location>
        <begin position="342"/>
        <end position="379"/>
    </location>
</feature>
<feature type="compositionally biased region" description="Basic residues" evidence="1">
    <location>
        <begin position="1210"/>
        <end position="1222"/>
    </location>
</feature>
<feature type="compositionally biased region" description="Polar residues" evidence="1">
    <location>
        <begin position="259"/>
        <end position="272"/>
    </location>
</feature>
<feature type="compositionally biased region" description="Polar residues" evidence="1">
    <location>
        <begin position="566"/>
        <end position="578"/>
    </location>
</feature>
<feature type="region of interest" description="Disordered" evidence="1">
    <location>
        <begin position="566"/>
        <end position="650"/>
    </location>
</feature>
<feature type="compositionally biased region" description="Polar residues" evidence="1">
    <location>
        <begin position="308"/>
        <end position="333"/>
    </location>
</feature>
<feature type="region of interest" description="Disordered" evidence="1">
    <location>
        <begin position="922"/>
        <end position="1074"/>
    </location>
</feature>
<evidence type="ECO:0000313" key="3">
    <source>
        <dbReference type="Proteomes" id="UP001148018"/>
    </source>
</evidence>
<feature type="region of interest" description="Disordered" evidence="1">
    <location>
        <begin position="664"/>
        <end position="793"/>
    </location>
</feature>
<feature type="compositionally biased region" description="Polar residues" evidence="1">
    <location>
        <begin position="222"/>
        <end position="245"/>
    </location>
</feature>
<feature type="compositionally biased region" description="Polar residues" evidence="1">
    <location>
        <begin position="65"/>
        <end position="77"/>
    </location>
</feature>
<feature type="region of interest" description="Disordered" evidence="1">
    <location>
        <begin position="1"/>
        <end position="98"/>
    </location>
</feature>
<feature type="compositionally biased region" description="Polar residues" evidence="1">
    <location>
        <begin position="21"/>
        <end position="32"/>
    </location>
</feature>
<feature type="compositionally biased region" description="Polar residues" evidence="1">
    <location>
        <begin position="427"/>
        <end position="454"/>
    </location>
</feature>
<accession>A0A9Q0IW48</accession>
<reference evidence="2" key="1">
    <citation type="submission" date="2022-07" db="EMBL/GenBank/DDBJ databases">
        <title>Chromosome-level genome of Muraenolepis orangiensis.</title>
        <authorList>
            <person name="Kim J."/>
        </authorList>
    </citation>
    <scope>NUCLEOTIDE SEQUENCE</scope>
    <source>
        <strain evidence="2">KU_S4_2022</strain>
        <tissue evidence="2">Muscle</tissue>
    </source>
</reference>
<name>A0A9Q0IW48_9TELE</name>
<feature type="compositionally biased region" description="Pro residues" evidence="1">
    <location>
        <begin position="158"/>
        <end position="168"/>
    </location>
</feature>
<feature type="region of interest" description="Disordered" evidence="1">
    <location>
        <begin position="822"/>
        <end position="880"/>
    </location>
</feature>
<evidence type="ECO:0000256" key="1">
    <source>
        <dbReference type="SAM" id="MobiDB-lite"/>
    </source>
</evidence>